<dbReference type="Pfam" id="PF00829">
    <property type="entry name" value="Ribosomal_L21p"/>
    <property type="match status" value="1"/>
</dbReference>
<dbReference type="GO" id="GO:1990904">
    <property type="term" value="C:ribonucleoprotein complex"/>
    <property type="evidence" value="ECO:0007669"/>
    <property type="project" value="UniProtKB-KW"/>
</dbReference>
<evidence type="ECO:0000256" key="4">
    <source>
        <dbReference type="HAMAP-Rule" id="MF_01363"/>
    </source>
</evidence>
<dbReference type="GO" id="GO:0005840">
    <property type="term" value="C:ribosome"/>
    <property type="evidence" value="ECO:0007669"/>
    <property type="project" value="UniProtKB-KW"/>
</dbReference>
<evidence type="ECO:0000256" key="1">
    <source>
        <dbReference type="ARBA" id="ARBA00008563"/>
    </source>
</evidence>
<dbReference type="EMBL" id="JAFKGL010000013">
    <property type="protein sequence ID" value="MBN9412825.1"/>
    <property type="molecule type" value="Genomic_DNA"/>
</dbReference>
<dbReference type="InterPro" id="IPR028909">
    <property type="entry name" value="bL21-like"/>
</dbReference>
<reference evidence="7" key="1">
    <citation type="submission" date="2021-02" db="EMBL/GenBank/DDBJ databases">
        <title>Thiocyanate and organic carbon inputs drive convergent selection for specific autotrophic Afipia and Thiobacillus strains within complex microbiomes.</title>
        <authorList>
            <person name="Huddy R.J."/>
            <person name="Sachdeva R."/>
            <person name="Kadzinga F."/>
            <person name="Kantor R.S."/>
            <person name="Harrison S.T.L."/>
            <person name="Banfield J.F."/>
        </authorList>
    </citation>
    <scope>NUCLEOTIDE SEQUENCE</scope>
    <source>
        <strain evidence="7">SCN18_10_11_15_R4_P_38_20</strain>
    </source>
</reference>
<dbReference type="HAMAP" id="MF_01363">
    <property type="entry name" value="Ribosomal_bL21"/>
    <property type="match status" value="1"/>
</dbReference>
<comment type="subunit">
    <text evidence="4">Part of the 50S ribosomal subunit. Contacts protein L20.</text>
</comment>
<dbReference type="GO" id="GO:0019843">
    <property type="term" value="F:rRNA binding"/>
    <property type="evidence" value="ECO:0007669"/>
    <property type="project" value="UniProtKB-UniRule"/>
</dbReference>
<proteinExistence type="inferred from homology"/>
<dbReference type="GO" id="GO:0006412">
    <property type="term" value="P:translation"/>
    <property type="evidence" value="ECO:0007669"/>
    <property type="project" value="UniProtKB-UniRule"/>
</dbReference>
<feature type="region of interest" description="Disordered" evidence="6">
    <location>
        <begin position="108"/>
        <end position="161"/>
    </location>
</feature>
<dbReference type="PANTHER" id="PTHR21349">
    <property type="entry name" value="50S RIBOSOMAL PROTEIN L21"/>
    <property type="match status" value="1"/>
</dbReference>
<gene>
    <name evidence="4 7" type="primary">rplU</name>
    <name evidence="7" type="ORF">J0H12_02710</name>
</gene>
<dbReference type="InterPro" id="IPR001787">
    <property type="entry name" value="Ribosomal_bL21"/>
</dbReference>
<evidence type="ECO:0000313" key="7">
    <source>
        <dbReference type="EMBL" id="MBN9412825.1"/>
    </source>
</evidence>
<protein>
    <recommendedName>
        <fullName evidence="4">Large ribosomal subunit protein bL21</fullName>
    </recommendedName>
</protein>
<sequence length="161" mass="17306">MFAVIKTGGKQYKVSNGDVVKVERLEGEAGATLHLSDILMLGEESKMTVGAPVVQDAAVRATILEQARADKIIVFKKRRRQGYRRKAGHRQDLTVLRIEEVIASGAGSLPKYTAPKGNAVKSPSSDEKAPKVDAAPKATAKAKPAGEEKVKKASVKKETKK</sequence>
<dbReference type="GO" id="GO:0005737">
    <property type="term" value="C:cytoplasm"/>
    <property type="evidence" value="ECO:0007669"/>
    <property type="project" value="UniProtKB-ARBA"/>
</dbReference>
<dbReference type="GO" id="GO:0003735">
    <property type="term" value="F:structural constituent of ribosome"/>
    <property type="evidence" value="ECO:0007669"/>
    <property type="project" value="InterPro"/>
</dbReference>
<feature type="compositionally biased region" description="Low complexity" evidence="6">
    <location>
        <begin position="132"/>
        <end position="143"/>
    </location>
</feature>
<comment type="similarity">
    <text evidence="1 4 5">Belongs to the bacterial ribosomal protein bL21 family.</text>
</comment>
<evidence type="ECO:0000256" key="2">
    <source>
        <dbReference type="ARBA" id="ARBA00022980"/>
    </source>
</evidence>
<keyword evidence="4 5" id="KW-0699">rRNA-binding</keyword>
<keyword evidence="2 4" id="KW-0689">Ribosomal protein</keyword>
<evidence type="ECO:0000256" key="3">
    <source>
        <dbReference type="ARBA" id="ARBA00023274"/>
    </source>
</evidence>
<dbReference type="NCBIfam" id="TIGR00061">
    <property type="entry name" value="L21"/>
    <property type="match status" value="1"/>
</dbReference>
<dbReference type="SUPFAM" id="SSF141091">
    <property type="entry name" value="L21p-like"/>
    <property type="match status" value="1"/>
</dbReference>
<organism evidence="7 8">
    <name type="scientific">Candidatus Paracaedimonas acanthamoebae</name>
    <dbReference type="NCBI Taxonomy" id="244581"/>
    <lineage>
        <taxon>Bacteria</taxon>
        <taxon>Pseudomonadati</taxon>
        <taxon>Pseudomonadota</taxon>
        <taxon>Alphaproteobacteria</taxon>
        <taxon>Holosporales</taxon>
        <taxon>Caedimonadaceae</taxon>
        <taxon>Candidatus Paracaedimonas</taxon>
    </lineage>
</organism>
<accession>A0A8J7TTF2</accession>
<keyword evidence="4 5" id="KW-0694">RNA-binding</keyword>
<evidence type="ECO:0000256" key="5">
    <source>
        <dbReference type="RuleBase" id="RU000562"/>
    </source>
</evidence>
<comment type="function">
    <text evidence="4 5">This protein binds to 23S rRNA in the presence of protein L20.</text>
</comment>
<dbReference type="InterPro" id="IPR036164">
    <property type="entry name" value="bL21-like_sf"/>
</dbReference>
<evidence type="ECO:0000313" key="8">
    <source>
        <dbReference type="Proteomes" id="UP000664414"/>
    </source>
</evidence>
<name>A0A8J7TTF2_9PROT</name>
<dbReference type="Proteomes" id="UP000664414">
    <property type="component" value="Unassembled WGS sequence"/>
</dbReference>
<feature type="compositionally biased region" description="Basic and acidic residues" evidence="6">
    <location>
        <begin position="144"/>
        <end position="161"/>
    </location>
</feature>
<evidence type="ECO:0000256" key="6">
    <source>
        <dbReference type="SAM" id="MobiDB-lite"/>
    </source>
</evidence>
<dbReference type="AlphaFoldDB" id="A0A8J7TTF2"/>
<dbReference type="PANTHER" id="PTHR21349:SF0">
    <property type="entry name" value="LARGE RIBOSOMAL SUBUNIT PROTEIN BL21M"/>
    <property type="match status" value="1"/>
</dbReference>
<comment type="caution">
    <text evidence="7">The sequence shown here is derived from an EMBL/GenBank/DDBJ whole genome shotgun (WGS) entry which is preliminary data.</text>
</comment>
<keyword evidence="3 4" id="KW-0687">Ribonucleoprotein</keyword>